<gene>
    <name evidence="3" type="ORF">RHSIM_Rhsim02G0177100</name>
</gene>
<dbReference type="PANTHER" id="PTHR31589:SF223">
    <property type="entry name" value="PROTEIN, PUTATIVE (DUF239)-RELATED"/>
    <property type="match status" value="1"/>
</dbReference>
<evidence type="ECO:0000313" key="4">
    <source>
        <dbReference type="Proteomes" id="UP000626092"/>
    </source>
</evidence>
<dbReference type="Proteomes" id="UP000626092">
    <property type="component" value="Unassembled WGS sequence"/>
</dbReference>
<dbReference type="AlphaFoldDB" id="A0A834HBR0"/>
<evidence type="ECO:0000256" key="1">
    <source>
        <dbReference type="SAM" id="SignalP"/>
    </source>
</evidence>
<sequence>MSDQSMYLYGVLLLCASSFLVGHNGTQEGIGDISREEELELEKQLELLNKPAMRPTSLPRRVKDQVSPKFAEPVTRGLQGGGCPIGTVPIRRITKEDLIRERLRSKIKSFEDNSQGTHYAVLRTTANSNKKFVGAGAQISTHNPHVDGRQYSAARVKIRNGPDSLEAGWRVDPTLYGDNRPRHFIRTDAGGSHCFNTRCPGFIIVRSDIRLDEVVDKDRANGNWWFVAGSNHDEVGFWPKKIFTGLGGLANYAEWGGEAFSPLGTNPAPMGTGLVPVKIPGFNAYFCEVSVLNEYGQTVDVDNTEEFADDHKLYGVKDLGIGDSGRFVQYGGPRHVILKNY</sequence>
<accession>A0A834HBR0</accession>
<feature type="signal peptide" evidence="1">
    <location>
        <begin position="1"/>
        <end position="22"/>
    </location>
</feature>
<evidence type="ECO:0000313" key="3">
    <source>
        <dbReference type="EMBL" id="KAF7151132.1"/>
    </source>
</evidence>
<proteinExistence type="predicted"/>
<protein>
    <recommendedName>
        <fullName evidence="2">Neprosin PEP catalytic domain-containing protein</fullName>
    </recommendedName>
</protein>
<keyword evidence="1" id="KW-0732">Signal</keyword>
<dbReference type="PROSITE" id="PS52045">
    <property type="entry name" value="NEPROSIN_PEP_CD"/>
    <property type="match status" value="1"/>
</dbReference>
<dbReference type="InterPro" id="IPR004314">
    <property type="entry name" value="Neprosin"/>
</dbReference>
<feature type="domain" description="Neprosin PEP catalytic" evidence="2">
    <location>
        <begin position="112"/>
        <end position="337"/>
    </location>
</feature>
<dbReference type="PANTHER" id="PTHR31589">
    <property type="entry name" value="PROTEIN, PUTATIVE (DUF239)-RELATED-RELATED"/>
    <property type="match status" value="1"/>
</dbReference>
<name>A0A834HBR0_RHOSS</name>
<keyword evidence="4" id="KW-1185">Reference proteome</keyword>
<organism evidence="3 4">
    <name type="scientific">Rhododendron simsii</name>
    <name type="common">Sims's rhododendron</name>
    <dbReference type="NCBI Taxonomy" id="118357"/>
    <lineage>
        <taxon>Eukaryota</taxon>
        <taxon>Viridiplantae</taxon>
        <taxon>Streptophyta</taxon>
        <taxon>Embryophyta</taxon>
        <taxon>Tracheophyta</taxon>
        <taxon>Spermatophyta</taxon>
        <taxon>Magnoliopsida</taxon>
        <taxon>eudicotyledons</taxon>
        <taxon>Gunneridae</taxon>
        <taxon>Pentapetalae</taxon>
        <taxon>asterids</taxon>
        <taxon>Ericales</taxon>
        <taxon>Ericaceae</taxon>
        <taxon>Ericoideae</taxon>
        <taxon>Rhodoreae</taxon>
        <taxon>Rhododendron</taxon>
    </lineage>
</organism>
<dbReference type="InterPro" id="IPR053168">
    <property type="entry name" value="Glutamic_endopeptidase"/>
</dbReference>
<evidence type="ECO:0000259" key="2">
    <source>
        <dbReference type="PROSITE" id="PS52045"/>
    </source>
</evidence>
<reference evidence="3" key="1">
    <citation type="submission" date="2019-11" db="EMBL/GenBank/DDBJ databases">
        <authorList>
            <person name="Liu Y."/>
            <person name="Hou J."/>
            <person name="Li T.-Q."/>
            <person name="Guan C.-H."/>
            <person name="Wu X."/>
            <person name="Wu H.-Z."/>
            <person name="Ling F."/>
            <person name="Zhang R."/>
            <person name="Shi X.-G."/>
            <person name="Ren J.-P."/>
            <person name="Chen E.-F."/>
            <person name="Sun J.-M."/>
        </authorList>
    </citation>
    <scope>NUCLEOTIDE SEQUENCE</scope>
    <source>
        <strain evidence="3">Adult_tree_wgs_1</strain>
        <tissue evidence="3">Leaves</tissue>
    </source>
</reference>
<feature type="chain" id="PRO_5033061168" description="Neprosin PEP catalytic domain-containing protein" evidence="1">
    <location>
        <begin position="23"/>
        <end position="341"/>
    </location>
</feature>
<dbReference type="Pfam" id="PF03080">
    <property type="entry name" value="Neprosin"/>
    <property type="match status" value="1"/>
</dbReference>
<dbReference type="EMBL" id="WJXA01000002">
    <property type="protein sequence ID" value="KAF7151132.1"/>
    <property type="molecule type" value="Genomic_DNA"/>
</dbReference>
<comment type="caution">
    <text evidence="3">The sequence shown here is derived from an EMBL/GenBank/DDBJ whole genome shotgun (WGS) entry which is preliminary data.</text>
</comment>
<dbReference type="OrthoDB" id="1858978at2759"/>